<keyword evidence="4" id="KW-1185">Reference proteome</keyword>
<dbReference type="Pfam" id="PF03401">
    <property type="entry name" value="TctC"/>
    <property type="match status" value="1"/>
</dbReference>
<dbReference type="PANTHER" id="PTHR42928">
    <property type="entry name" value="TRICARBOXYLATE-BINDING PROTEIN"/>
    <property type="match status" value="1"/>
</dbReference>
<comment type="caution">
    <text evidence="3">The sequence shown here is derived from an EMBL/GenBank/DDBJ whole genome shotgun (WGS) entry which is preliminary data.</text>
</comment>
<dbReference type="InterPro" id="IPR006311">
    <property type="entry name" value="TAT_signal"/>
</dbReference>
<dbReference type="PROSITE" id="PS51318">
    <property type="entry name" value="TAT"/>
    <property type="match status" value="1"/>
</dbReference>
<sequence>MQKHSHSITRRILLASATTLLAGSALAQAAWPSKPITLIVPFPPGGPTDVVSRIVGKELSDRLGQPIIVENKAGASGAIAATQVKRAAPDGYTLMTLATPTLFAPLFYKNTGYEISKDFTPIAMVYDLPIVMVVNAEKLPGVTTLPQLIETARAQKGALNYTTSGAGSFGHMSMELLKDLGKFDMQHVAYKGGVPAITDTIGGQVPIMYADLVAALPHIKSGKLVAVAVGSPERVKVIPEIKTIAEQGIEGFSAVSLGAFLGPKGMPPAVVERLNKEIKEILAQKSVQDRILGAGAIARFMPAAQLQQSLATDYAKWSKVVREKGMAAE</sequence>
<feature type="signal peptide" evidence="2">
    <location>
        <begin position="1"/>
        <end position="29"/>
    </location>
</feature>
<evidence type="ECO:0000313" key="4">
    <source>
        <dbReference type="Proteomes" id="UP000634919"/>
    </source>
</evidence>
<evidence type="ECO:0000256" key="1">
    <source>
        <dbReference type="ARBA" id="ARBA00006987"/>
    </source>
</evidence>
<protein>
    <submittedName>
        <fullName evidence="3">Tripartite tricarboxylate transporter substrate binding protein</fullName>
    </submittedName>
</protein>
<dbReference type="Proteomes" id="UP000634919">
    <property type="component" value="Unassembled WGS sequence"/>
</dbReference>
<evidence type="ECO:0000256" key="2">
    <source>
        <dbReference type="SAM" id="SignalP"/>
    </source>
</evidence>
<dbReference type="RefSeq" id="WP_191722767.1">
    <property type="nucleotide sequence ID" value="NZ_JACSQK010000003.1"/>
</dbReference>
<dbReference type="EMBL" id="JACSQK010000003">
    <property type="protein sequence ID" value="MBD7960376.1"/>
    <property type="molecule type" value="Genomic_DNA"/>
</dbReference>
<dbReference type="Gene3D" id="3.40.190.10">
    <property type="entry name" value="Periplasmic binding protein-like II"/>
    <property type="match status" value="1"/>
</dbReference>
<gene>
    <name evidence="3" type="ORF">H9646_07750</name>
</gene>
<dbReference type="SUPFAM" id="SSF53850">
    <property type="entry name" value="Periplasmic binding protein-like II"/>
    <property type="match status" value="1"/>
</dbReference>
<dbReference type="PIRSF" id="PIRSF017082">
    <property type="entry name" value="YflP"/>
    <property type="match status" value="1"/>
</dbReference>
<dbReference type="InterPro" id="IPR042100">
    <property type="entry name" value="Bug_dom1"/>
</dbReference>
<feature type="chain" id="PRO_5046075027" evidence="2">
    <location>
        <begin position="30"/>
        <end position="329"/>
    </location>
</feature>
<name>A0ABR8SA81_9BURK</name>
<evidence type="ECO:0000313" key="3">
    <source>
        <dbReference type="EMBL" id="MBD7960376.1"/>
    </source>
</evidence>
<keyword evidence="2" id="KW-0732">Signal</keyword>
<dbReference type="PANTHER" id="PTHR42928:SF5">
    <property type="entry name" value="BLR1237 PROTEIN"/>
    <property type="match status" value="1"/>
</dbReference>
<dbReference type="Gene3D" id="3.40.190.150">
    <property type="entry name" value="Bordetella uptake gene, domain 1"/>
    <property type="match status" value="1"/>
</dbReference>
<accession>A0ABR8SA81</accession>
<comment type="similarity">
    <text evidence="1">Belongs to the UPF0065 (bug) family.</text>
</comment>
<dbReference type="CDD" id="cd07012">
    <property type="entry name" value="PBP2_Bug_TTT"/>
    <property type="match status" value="1"/>
</dbReference>
<organism evidence="3 4">
    <name type="scientific">Comamonas avium</name>
    <dbReference type="NCBI Taxonomy" id="2762231"/>
    <lineage>
        <taxon>Bacteria</taxon>
        <taxon>Pseudomonadati</taxon>
        <taxon>Pseudomonadota</taxon>
        <taxon>Betaproteobacteria</taxon>
        <taxon>Burkholderiales</taxon>
        <taxon>Comamonadaceae</taxon>
        <taxon>Comamonas</taxon>
    </lineage>
</organism>
<proteinExistence type="inferred from homology"/>
<reference evidence="3 4" key="1">
    <citation type="submission" date="2020-08" db="EMBL/GenBank/DDBJ databases">
        <title>A Genomic Blueprint of the Chicken Gut Microbiome.</title>
        <authorList>
            <person name="Gilroy R."/>
            <person name="Ravi A."/>
            <person name="Getino M."/>
            <person name="Pursley I."/>
            <person name="Horton D.L."/>
            <person name="Alikhan N.-F."/>
            <person name="Baker D."/>
            <person name="Gharbi K."/>
            <person name="Hall N."/>
            <person name="Watson M."/>
            <person name="Adriaenssens E.M."/>
            <person name="Foster-Nyarko E."/>
            <person name="Jarju S."/>
            <person name="Secka A."/>
            <person name="Antonio M."/>
            <person name="Oren A."/>
            <person name="Chaudhuri R."/>
            <person name="La Ragione R.M."/>
            <person name="Hildebrand F."/>
            <person name="Pallen M.J."/>
        </authorList>
    </citation>
    <scope>NUCLEOTIDE SEQUENCE [LARGE SCALE GENOMIC DNA]</scope>
    <source>
        <strain evidence="3 4">Sa2CVA6</strain>
    </source>
</reference>
<dbReference type="InterPro" id="IPR005064">
    <property type="entry name" value="BUG"/>
</dbReference>